<evidence type="ECO:0000313" key="1">
    <source>
        <dbReference type="EMBL" id="GAA3909090.1"/>
    </source>
</evidence>
<protein>
    <submittedName>
        <fullName evidence="1">Uncharacterized protein</fullName>
    </submittedName>
</protein>
<reference evidence="2" key="1">
    <citation type="journal article" date="2019" name="Int. J. Syst. Evol. Microbiol.">
        <title>The Global Catalogue of Microorganisms (GCM) 10K type strain sequencing project: providing services to taxonomists for standard genome sequencing and annotation.</title>
        <authorList>
            <consortium name="The Broad Institute Genomics Platform"/>
            <consortium name="The Broad Institute Genome Sequencing Center for Infectious Disease"/>
            <person name="Wu L."/>
            <person name="Ma J."/>
        </authorList>
    </citation>
    <scope>NUCLEOTIDE SEQUENCE [LARGE SCALE GENOMIC DNA]</scope>
    <source>
        <strain evidence="2">JCM 17543</strain>
    </source>
</reference>
<dbReference type="EMBL" id="BAABBM010000001">
    <property type="protein sequence ID" value="GAA3909090.1"/>
    <property type="molecule type" value="Genomic_DNA"/>
</dbReference>
<name>A0ABP7LX34_9SPHN</name>
<comment type="caution">
    <text evidence="1">The sequence shown here is derived from an EMBL/GenBank/DDBJ whole genome shotgun (WGS) entry which is preliminary data.</text>
</comment>
<dbReference type="Proteomes" id="UP001500827">
    <property type="component" value="Unassembled WGS sequence"/>
</dbReference>
<dbReference type="RefSeq" id="WP_344700430.1">
    <property type="nucleotide sequence ID" value="NZ_BAABBM010000001.1"/>
</dbReference>
<organism evidence="1 2">
    <name type="scientific">Sphingomonas limnosediminicola</name>
    <dbReference type="NCBI Taxonomy" id="940133"/>
    <lineage>
        <taxon>Bacteria</taxon>
        <taxon>Pseudomonadati</taxon>
        <taxon>Pseudomonadota</taxon>
        <taxon>Alphaproteobacteria</taxon>
        <taxon>Sphingomonadales</taxon>
        <taxon>Sphingomonadaceae</taxon>
        <taxon>Sphingomonas</taxon>
    </lineage>
</organism>
<sequence length="143" mass="16218">MKIDAQNYERMRAWFARLARETIPAQLRTAENDPVKCLDQLAARWPAKARSGLATAIGDTIEATDGWPRDRVAAIDIELVHEGLPSLTAMRFQFSKTISRVVRCGSIKNEVEYYAVRNAAERAQDDQEPLWELLSEFEQRPAG</sequence>
<gene>
    <name evidence="1" type="ORF">GCM10022276_29200</name>
</gene>
<proteinExistence type="predicted"/>
<evidence type="ECO:0000313" key="2">
    <source>
        <dbReference type="Proteomes" id="UP001500827"/>
    </source>
</evidence>
<keyword evidence="2" id="KW-1185">Reference proteome</keyword>
<accession>A0ABP7LX34</accession>